<sequence length="520" mass="59385">MQKDQETLFEYWTRFKRLLESCPHHGLDIHLLISYFTGGLYAPDKRLLTASSDGFLFKNKTTTEAWSLINDIAEATQHVRVRDNPPKSVVEAPPSESALTKVFGDMTTLLTEIRKEQKAFQSIQVIQAPPQILQFEGLPRVCGLCSSTAHYTDQCHQIQEDYTLAVANVNYNNRPPYQSQSQNNYSCNSSNQWWRDNAQRNNHNQRWNQDSASSPYHNNNQSSSQYHNNNHQNHHNQPYQHSQQNQNNNHRYQTLHQRQQSNQFSSSSTNQSDDSNRALYQEQKRLRAMVEKNEENTRNLNAQFGNMSVQLSNITEMLSRMSLPPSNNTHTNQASSSSNFPSQPLPNSKGDFNAITIRSGTTLEEIPPRAMKDIHEEEVVEVPHEDEGDTKQEEGEVRLKEPKRKAIMDESISIPFPSIVKKVKKTPEFDPNILQVFKKVEVIISLLDVIQQILKYAKFLKGLCTHKDRIGELETLSLGSSISSLMKLISKKCSDPRPCLVSCWIGGVAFYDCMCDLGLV</sequence>
<name>A0A445AHM2_ARAHY</name>
<keyword evidence="4" id="KW-1185">Reference proteome</keyword>
<dbReference type="Proteomes" id="UP000289738">
    <property type="component" value="Chromosome B02"/>
</dbReference>
<reference evidence="3 4" key="1">
    <citation type="submission" date="2019-01" db="EMBL/GenBank/DDBJ databases">
        <title>Sequencing of cultivated peanut Arachis hypogaea provides insights into genome evolution and oil improvement.</title>
        <authorList>
            <person name="Chen X."/>
        </authorList>
    </citation>
    <scope>NUCLEOTIDE SEQUENCE [LARGE SCALE GENOMIC DNA]</scope>
    <source>
        <strain evidence="4">cv. Fuhuasheng</strain>
        <tissue evidence="3">Leaves</tissue>
    </source>
</reference>
<dbReference type="EMBL" id="SDMP01000012">
    <property type="protein sequence ID" value="RYR25912.1"/>
    <property type="molecule type" value="Genomic_DNA"/>
</dbReference>
<feature type="compositionally biased region" description="Low complexity" evidence="2">
    <location>
        <begin position="213"/>
        <end position="250"/>
    </location>
</feature>
<evidence type="ECO:0000313" key="4">
    <source>
        <dbReference type="Proteomes" id="UP000289738"/>
    </source>
</evidence>
<feature type="compositionally biased region" description="Low complexity" evidence="2">
    <location>
        <begin position="257"/>
        <end position="273"/>
    </location>
</feature>
<dbReference type="AlphaFoldDB" id="A0A445AHM2"/>
<proteinExistence type="predicted"/>
<organism evidence="3 4">
    <name type="scientific">Arachis hypogaea</name>
    <name type="common">Peanut</name>
    <dbReference type="NCBI Taxonomy" id="3818"/>
    <lineage>
        <taxon>Eukaryota</taxon>
        <taxon>Viridiplantae</taxon>
        <taxon>Streptophyta</taxon>
        <taxon>Embryophyta</taxon>
        <taxon>Tracheophyta</taxon>
        <taxon>Spermatophyta</taxon>
        <taxon>Magnoliopsida</taxon>
        <taxon>eudicotyledons</taxon>
        <taxon>Gunneridae</taxon>
        <taxon>Pentapetalae</taxon>
        <taxon>rosids</taxon>
        <taxon>fabids</taxon>
        <taxon>Fabales</taxon>
        <taxon>Fabaceae</taxon>
        <taxon>Papilionoideae</taxon>
        <taxon>50 kb inversion clade</taxon>
        <taxon>dalbergioids sensu lato</taxon>
        <taxon>Dalbergieae</taxon>
        <taxon>Pterocarpus clade</taxon>
        <taxon>Arachis</taxon>
    </lineage>
</organism>
<evidence type="ECO:0000256" key="1">
    <source>
        <dbReference type="SAM" id="Coils"/>
    </source>
</evidence>
<evidence type="ECO:0000256" key="2">
    <source>
        <dbReference type="SAM" id="MobiDB-lite"/>
    </source>
</evidence>
<accession>A0A445AHM2</accession>
<evidence type="ECO:0008006" key="5">
    <source>
        <dbReference type="Google" id="ProtNLM"/>
    </source>
</evidence>
<protein>
    <recommendedName>
        <fullName evidence="5">Retrotransposon gag domain-containing protein</fullName>
    </recommendedName>
</protein>
<feature type="compositionally biased region" description="Polar residues" evidence="2">
    <location>
        <begin position="324"/>
        <end position="346"/>
    </location>
</feature>
<evidence type="ECO:0000313" key="3">
    <source>
        <dbReference type="EMBL" id="RYR25912.1"/>
    </source>
</evidence>
<feature type="coiled-coil region" evidence="1">
    <location>
        <begin position="276"/>
        <end position="303"/>
    </location>
</feature>
<feature type="region of interest" description="Disordered" evidence="2">
    <location>
        <begin position="320"/>
        <end position="351"/>
    </location>
</feature>
<gene>
    <name evidence="3" type="ORF">Ahy_B02g059945</name>
</gene>
<comment type="caution">
    <text evidence="3">The sequence shown here is derived from an EMBL/GenBank/DDBJ whole genome shotgun (WGS) entry which is preliminary data.</text>
</comment>
<keyword evidence="1" id="KW-0175">Coiled coil</keyword>
<feature type="region of interest" description="Disordered" evidence="2">
    <location>
        <begin position="204"/>
        <end position="276"/>
    </location>
</feature>